<keyword evidence="2" id="KW-1185">Reference proteome</keyword>
<accession>A0A9K3IIY8</accession>
<protein>
    <submittedName>
        <fullName evidence="1">Uncharacterized protein</fullName>
    </submittedName>
</protein>
<dbReference type="AlphaFoldDB" id="A0A9K3IIY8"/>
<comment type="caution">
    <text evidence="1">The sequence shown here is derived from an EMBL/GenBank/DDBJ whole genome shotgun (WGS) entry which is preliminary data.</text>
</comment>
<dbReference type="Proteomes" id="UP000215914">
    <property type="component" value="Unassembled WGS sequence"/>
</dbReference>
<dbReference type="Gramene" id="mRNA:HanXRQr2_Chr07g0282331">
    <property type="protein sequence ID" value="mRNA:HanXRQr2_Chr07g0282331"/>
    <property type="gene ID" value="HanXRQr2_Chr07g0282331"/>
</dbReference>
<evidence type="ECO:0000313" key="2">
    <source>
        <dbReference type="Proteomes" id="UP000215914"/>
    </source>
</evidence>
<sequence>MNLSRYQPPLPADQVKVATEFLNQGGKPPSTYPMLEHVYLSKKS</sequence>
<proteinExistence type="predicted"/>
<dbReference type="EMBL" id="MNCJ02000322">
    <property type="protein sequence ID" value="KAF5797582.1"/>
    <property type="molecule type" value="Genomic_DNA"/>
</dbReference>
<reference evidence="1" key="1">
    <citation type="journal article" date="2017" name="Nature">
        <title>The sunflower genome provides insights into oil metabolism, flowering and Asterid evolution.</title>
        <authorList>
            <person name="Badouin H."/>
            <person name="Gouzy J."/>
            <person name="Grassa C.J."/>
            <person name="Murat F."/>
            <person name="Staton S.E."/>
            <person name="Cottret L."/>
            <person name="Lelandais-Briere C."/>
            <person name="Owens G.L."/>
            <person name="Carrere S."/>
            <person name="Mayjonade B."/>
            <person name="Legrand L."/>
            <person name="Gill N."/>
            <person name="Kane N.C."/>
            <person name="Bowers J.E."/>
            <person name="Hubner S."/>
            <person name="Bellec A."/>
            <person name="Berard A."/>
            <person name="Berges H."/>
            <person name="Blanchet N."/>
            <person name="Boniface M.C."/>
            <person name="Brunel D."/>
            <person name="Catrice O."/>
            <person name="Chaidir N."/>
            <person name="Claudel C."/>
            <person name="Donnadieu C."/>
            <person name="Faraut T."/>
            <person name="Fievet G."/>
            <person name="Helmstetter N."/>
            <person name="King M."/>
            <person name="Knapp S.J."/>
            <person name="Lai Z."/>
            <person name="Le Paslier M.C."/>
            <person name="Lippi Y."/>
            <person name="Lorenzon L."/>
            <person name="Mandel J.R."/>
            <person name="Marage G."/>
            <person name="Marchand G."/>
            <person name="Marquand E."/>
            <person name="Bret-Mestries E."/>
            <person name="Morien E."/>
            <person name="Nambeesan S."/>
            <person name="Nguyen T."/>
            <person name="Pegot-Espagnet P."/>
            <person name="Pouilly N."/>
            <person name="Raftis F."/>
            <person name="Sallet E."/>
            <person name="Schiex T."/>
            <person name="Thomas J."/>
            <person name="Vandecasteele C."/>
            <person name="Vares D."/>
            <person name="Vear F."/>
            <person name="Vautrin S."/>
            <person name="Crespi M."/>
            <person name="Mangin B."/>
            <person name="Burke J.M."/>
            <person name="Salse J."/>
            <person name="Munos S."/>
            <person name="Vincourt P."/>
            <person name="Rieseberg L.H."/>
            <person name="Langlade N.B."/>
        </authorList>
    </citation>
    <scope>NUCLEOTIDE SEQUENCE</scope>
    <source>
        <tissue evidence="1">Leaves</tissue>
    </source>
</reference>
<name>A0A9K3IIY8_HELAN</name>
<reference evidence="1" key="2">
    <citation type="submission" date="2020-06" db="EMBL/GenBank/DDBJ databases">
        <title>Helianthus annuus Genome sequencing and assembly Release 2.</title>
        <authorList>
            <person name="Gouzy J."/>
            <person name="Langlade N."/>
            <person name="Munos S."/>
        </authorList>
    </citation>
    <scope>NUCLEOTIDE SEQUENCE</scope>
    <source>
        <tissue evidence="1">Leaves</tissue>
    </source>
</reference>
<gene>
    <name evidence="1" type="ORF">HanXRQr2_Chr07g0282331</name>
</gene>
<evidence type="ECO:0000313" key="1">
    <source>
        <dbReference type="EMBL" id="KAF5797582.1"/>
    </source>
</evidence>
<organism evidence="1 2">
    <name type="scientific">Helianthus annuus</name>
    <name type="common">Common sunflower</name>
    <dbReference type="NCBI Taxonomy" id="4232"/>
    <lineage>
        <taxon>Eukaryota</taxon>
        <taxon>Viridiplantae</taxon>
        <taxon>Streptophyta</taxon>
        <taxon>Embryophyta</taxon>
        <taxon>Tracheophyta</taxon>
        <taxon>Spermatophyta</taxon>
        <taxon>Magnoliopsida</taxon>
        <taxon>eudicotyledons</taxon>
        <taxon>Gunneridae</taxon>
        <taxon>Pentapetalae</taxon>
        <taxon>asterids</taxon>
        <taxon>campanulids</taxon>
        <taxon>Asterales</taxon>
        <taxon>Asteraceae</taxon>
        <taxon>Asteroideae</taxon>
        <taxon>Heliantheae alliance</taxon>
        <taxon>Heliantheae</taxon>
        <taxon>Helianthus</taxon>
    </lineage>
</organism>